<dbReference type="InterPro" id="IPR026822">
    <property type="entry name" value="Spp2/MOS2_G-patch"/>
</dbReference>
<gene>
    <name evidence="7" type="ORF">P5673_003981</name>
</gene>
<evidence type="ECO:0000313" key="7">
    <source>
        <dbReference type="EMBL" id="KAK2571390.1"/>
    </source>
</evidence>
<feature type="region of interest" description="Disordered" evidence="5">
    <location>
        <begin position="1"/>
        <end position="43"/>
    </location>
</feature>
<sequence>MADERKTNVSFSFKKKKSSNKNYGVERNALNSEDIHDKKDDKDYIHSAEGKKLNSVKPEDKPREKVIPCLAKNRWILPAEAKFSNSLDREAAEELMKGAIDSCFSQHYSFLKGPVSPHMSGTPVASFVFQLVVTKKQQNYFNICPLLIFSNASTAVCEDDKDTNENGNIAIPLLMKNALPDVEGFEKNEKLDIAMRPEESTMEDYEDMPVTSYGAAMLRGMGWKKGEAIGGTNKGLAEPIEYIPRSKGLGLGAERRPPPGGVGPGRRRKPGDETSNKNTGPIKERDGRVRHFKGLGEEVQQETSLDYSPGAGVVIQKGPHKDMCGKIVAVDVDTSRITVQLHLSKENITLHQFNSRLVDKDEYKALSRQDKVKENDRYAKTENKGHKRPSENHVEHSKFSKKNKDYSEVSKSHKDTQKRSDKPAKCWLYPQTRVRIVSKDYKKGKYYNKKRNQGVESKTTKFTKYMSPLLRAGLELKSTGFQVRLRHPILRNPGAVRVVDVVSKDSCVCETEEGRLLEDVAQSDLETVIPKAQDAHVRVVRGPDRGQLAVLLERNTSNYSAIIQPLLDKSIATVDFDDICEHMGDASDF</sequence>
<evidence type="ECO:0000256" key="4">
    <source>
        <dbReference type="ARBA" id="ARBA00023242"/>
    </source>
</evidence>
<dbReference type="Pfam" id="PF25088">
    <property type="entry name" value="GPKOW_C"/>
    <property type="match status" value="1"/>
</dbReference>
<keyword evidence="3" id="KW-0677">Repeat</keyword>
<dbReference type="GO" id="GO:0000398">
    <property type="term" value="P:mRNA splicing, via spliceosome"/>
    <property type="evidence" value="ECO:0007669"/>
    <property type="project" value="InterPro"/>
</dbReference>
<dbReference type="InterPro" id="IPR000467">
    <property type="entry name" value="G_patch_dom"/>
</dbReference>
<keyword evidence="4" id="KW-0539">Nucleus</keyword>
<feature type="domain" description="G-patch" evidence="6">
    <location>
        <begin position="210"/>
        <end position="256"/>
    </location>
</feature>
<dbReference type="SMART" id="SM00443">
    <property type="entry name" value="G_patch"/>
    <property type="match status" value="1"/>
</dbReference>
<dbReference type="GO" id="GO:0005681">
    <property type="term" value="C:spliceosomal complex"/>
    <property type="evidence" value="ECO:0007669"/>
    <property type="project" value="TreeGrafter"/>
</dbReference>
<dbReference type="PANTHER" id="PTHR15818">
    <property type="entry name" value="G PATCH AND KOW-CONTAINING"/>
    <property type="match status" value="1"/>
</dbReference>
<dbReference type="PROSITE" id="PS50174">
    <property type="entry name" value="G_PATCH"/>
    <property type="match status" value="1"/>
</dbReference>
<accession>A0AAD9R247</accession>
<dbReference type="InterPro" id="IPR045166">
    <property type="entry name" value="Spp2-like"/>
</dbReference>
<name>A0AAD9R247_ACRCE</name>
<dbReference type="PANTHER" id="PTHR15818:SF2">
    <property type="entry name" value="G-PATCH DOMAIN AND KOW MOTIFS-CONTAINING PROTEIN"/>
    <property type="match status" value="1"/>
</dbReference>
<dbReference type="AlphaFoldDB" id="A0AAD9R247"/>
<comment type="caution">
    <text evidence="7">The sequence shown here is derived from an EMBL/GenBank/DDBJ whole genome shotgun (WGS) entry which is preliminary data.</text>
</comment>
<dbReference type="InterPro" id="IPR041993">
    <property type="entry name" value="GPKOW_KOW1"/>
</dbReference>
<dbReference type="InterPro" id="IPR008991">
    <property type="entry name" value="Translation_prot_SH3-like_sf"/>
</dbReference>
<feature type="region of interest" description="Disordered" evidence="5">
    <location>
        <begin position="368"/>
        <end position="424"/>
    </location>
</feature>
<evidence type="ECO:0000256" key="2">
    <source>
        <dbReference type="ARBA" id="ARBA00010966"/>
    </source>
</evidence>
<evidence type="ECO:0000256" key="5">
    <source>
        <dbReference type="SAM" id="MobiDB-lite"/>
    </source>
</evidence>
<dbReference type="SMART" id="SM00739">
    <property type="entry name" value="KOW"/>
    <property type="match status" value="2"/>
</dbReference>
<proteinExistence type="inferred from homology"/>
<dbReference type="EMBL" id="JARQWQ010000006">
    <property type="protein sequence ID" value="KAK2571390.1"/>
    <property type="molecule type" value="Genomic_DNA"/>
</dbReference>
<evidence type="ECO:0000259" key="6">
    <source>
        <dbReference type="PROSITE" id="PS50174"/>
    </source>
</evidence>
<dbReference type="Proteomes" id="UP001249851">
    <property type="component" value="Unassembled WGS sequence"/>
</dbReference>
<protein>
    <submittedName>
        <fullName evidence="7">G-patch domain and KOW motifs-containing protein</fullName>
    </submittedName>
</protein>
<dbReference type="InterPro" id="IPR005824">
    <property type="entry name" value="KOW"/>
</dbReference>
<organism evidence="7 8">
    <name type="scientific">Acropora cervicornis</name>
    <name type="common">Staghorn coral</name>
    <dbReference type="NCBI Taxonomy" id="6130"/>
    <lineage>
        <taxon>Eukaryota</taxon>
        <taxon>Metazoa</taxon>
        <taxon>Cnidaria</taxon>
        <taxon>Anthozoa</taxon>
        <taxon>Hexacorallia</taxon>
        <taxon>Scleractinia</taxon>
        <taxon>Astrocoeniina</taxon>
        <taxon>Acroporidae</taxon>
        <taxon>Acropora</taxon>
    </lineage>
</organism>
<feature type="compositionally biased region" description="Basic and acidic residues" evidence="5">
    <location>
        <begin position="33"/>
        <end position="43"/>
    </location>
</feature>
<reference evidence="7" key="2">
    <citation type="journal article" date="2023" name="Science">
        <title>Genomic signatures of disease resistance in endangered staghorn corals.</title>
        <authorList>
            <person name="Vollmer S.V."/>
            <person name="Selwyn J.D."/>
            <person name="Despard B.A."/>
            <person name="Roesel C.L."/>
        </authorList>
    </citation>
    <scope>NUCLEOTIDE SEQUENCE</scope>
    <source>
        <strain evidence="7">K2</strain>
    </source>
</reference>
<reference evidence="7" key="1">
    <citation type="journal article" date="2023" name="G3 (Bethesda)">
        <title>Whole genome assembly and annotation of the endangered Caribbean coral Acropora cervicornis.</title>
        <authorList>
            <person name="Selwyn J.D."/>
            <person name="Vollmer S.V."/>
        </authorList>
    </citation>
    <scope>NUCLEOTIDE SEQUENCE</scope>
    <source>
        <strain evidence="7">K2</strain>
    </source>
</reference>
<evidence type="ECO:0000256" key="1">
    <source>
        <dbReference type="ARBA" id="ARBA00004123"/>
    </source>
</evidence>
<dbReference type="Pfam" id="PF12656">
    <property type="entry name" value="G-patch_2"/>
    <property type="match status" value="1"/>
</dbReference>
<feature type="region of interest" description="Disordered" evidence="5">
    <location>
        <begin position="247"/>
        <end position="286"/>
    </location>
</feature>
<dbReference type="InterPro" id="IPR041994">
    <property type="entry name" value="GPKOW_KOW2"/>
</dbReference>
<evidence type="ECO:0000313" key="8">
    <source>
        <dbReference type="Proteomes" id="UP001249851"/>
    </source>
</evidence>
<evidence type="ECO:0000256" key="3">
    <source>
        <dbReference type="ARBA" id="ARBA00022737"/>
    </source>
</evidence>
<keyword evidence="8" id="KW-1185">Reference proteome</keyword>
<dbReference type="SUPFAM" id="SSF50104">
    <property type="entry name" value="Translation proteins SH3-like domain"/>
    <property type="match status" value="1"/>
</dbReference>
<comment type="similarity">
    <text evidence="2">Belongs to the MOS2 family.</text>
</comment>
<comment type="subcellular location">
    <subcellularLocation>
        <location evidence="1">Nucleus</location>
    </subcellularLocation>
</comment>
<dbReference type="GO" id="GO:0003676">
    <property type="term" value="F:nucleic acid binding"/>
    <property type="evidence" value="ECO:0007669"/>
    <property type="project" value="InterPro"/>
</dbReference>
<dbReference type="CDD" id="cd13152">
    <property type="entry name" value="KOW_GPKOW_A"/>
    <property type="match status" value="1"/>
</dbReference>
<dbReference type="CDD" id="cd13153">
    <property type="entry name" value="KOW_GPKOW_B"/>
    <property type="match status" value="1"/>
</dbReference>